<feature type="region of interest" description="Disordered" evidence="1">
    <location>
        <begin position="249"/>
        <end position="286"/>
    </location>
</feature>
<organism evidence="3 4">
    <name type="scientific">Chlamydomonas incerta</name>
    <dbReference type="NCBI Taxonomy" id="51695"/>
    <lineage>
        <taxon>Eukaryota</taxon>
        <taxon>Viridiplantae</taxon>
        <taxon>Chlorophyta</taxon>
        <taxon>core chlorophytes</taxon>
        <taxon>Chlorophyceae</taxon>
        <taxon>CS clade</taxon>
        <taxon>Chlamydomonadales</taxon>
        <taxon>Chlamydomonadaceae</taxon>
        <taxon>Chlamydomonas</taxon>
    </lineage>
</organism>
<reference evidence="3" key="1">
    <citation type="journal article" date="2020" name="bioRxiv">
        <title>Comparative genomics of Chlamydomonas.</title>
        <authorList>
            <person name="Craig R.J."/>
            <person name="Hasan A.R."/>
            <person name="Ness R.W."/>
            <person name="Keightley P.D."/>
        </authorList>
    </citation>
    <scope>NUCLEOTIDE SEQUENCE</scope>
    <source>
        <strain evidence="3">SAG 7.73</strain>
    </source>
</reference>
<sequence>MIPTASPLVFRVEWELVYSSPPPPPVAGPSDGSSRYSPTWQQQRDVAATTFALAVGWRADGVEYGIASDLRTTARGSIWAAPAAASTPTVQQIVFWPPGRVPAEIPAVFRLCVRGSSSSASSSASGLGSSSATAGGTVGPAPSLRVRLVVLRSGAVLVAAASRLFNATATASLVQRARGAPAAAAPQHDPCTTTSAGLIATFPWAPAPPPPPSHSVSGAAGGAPPSSAAARAYAASLAAALRGGYSAGAASAPSAPSPLPPPADLQLPSSAAGPDPTSHAGTAMNGGGGVEGVRARLNHSSRGDEAGVDRLVAAGGAAAAAEAAAAGQEEARARRVRVALCVLGPIAAVGVAAVAMALGMRLLRSRRPKAGVEAAGDGQQSAAATAVDQDAAAHPTAAATTLGGEDDIIIAGSHGGAAGPAADASAGTFSGDESA</sequence>
<evidence type="ECO:0000256" key="1">
    <source>
        <dbReference type="SAM" id="MobiDB-lite"/>
    </source>
</evidence>
<evidence type="ECO:0000256" key="2">
    <source>
        <dbReference type="SAM" id="Phobius"/>
    </source>
</evidence>
<feature type="region of interest" description="Disordered" evidence="1">
    <location>
        <begin position="21"/>
        <end position="41"/>
    </location>
</feature>
<dbReference type="EMBL" id="JAEHOC010000003">
    <property type="protein sequence ID" value="KAG2443955.1"/>
    <property type="molecule type" value="Genomic_DNA"/>
</dbReference>
<keyword evidence="4" id="KW-1185">Reference proteome</keyword>
<feature type="compositionally biased region" description="Low complexity" evidence="1">
    <location>
        <begin position="214"/>
        <end position="225"/>
    </location>
</feature>
<feature type="region of interest" description="Disordered" evidence="1">
    <location>
        <begin position="202"/>
        <end position="225"/>
    </location>
</feature>
<keyword evidence="2" id="KW-0812">Transmembrane</keyword>
<keyword evidence="2" id="KW-1133">Transmembrane helix</keyword>
<evidence type="ECO:0000313" key="4">
    <source>
        <dbReference type="Proteomes" id="UP000650467"/>
    </source>
</evidence>
<protein>
    <submittedName>
        <fullName evidence="3">Uncharacterized protein</fullName>
    </submittedName>
</protein>
<evidence type="ECO:0000313" key="3">
    <source>
        <dbReference type="EMBL" id="KAG2443955.1"/>
    </source>
</evidence>
<gene>
    <name evidence="3" type="ORF">HXX76_002294</name>
</gene>
<feature type="region of interest" description="Disordered" evidence="1">
    <location>
        <begin position="414"/>
        <end position="435"/>
    </location>
</feature>
<proteinExistence type="predicted"/>
<name>A0A835WAV8_CHLIN</name>
<keyword evidence="2" id="KW-0472">Membrane</keyword>
<accession>A0A835WAV8</accession>
<comment type="caution">
    <text evidence="3">The sequence shown here is derived from an EMBL/GenBank/DDBJ whole genome shotgun (WGS) entry which is preliminary data.</text>
</comment>
<feature type="transmembrane region" description="Helical" evidence="2">
    <location>
        <begin position="336"/>
        <end position="359"/>
    </location>
</feature>
<dbReference type="Proteomes" id="UP000650467">
    <property type="component" value="Unassembled WGS sequence"/>
</dbReference>
<dbReference type="AlphaFoldDB" id="A0A835WAV8"/>